<dbReference type="STRING" id="758793.BRPE64_ACDS04990"/>
<evidence type="ECO:0000313" key="1">
    <source>
        <dbReference type="EMBL" id="BAN22253.1"/>
    </source>
</evidence>
<name>R4WFA7_9BURK</name>
<dbReference type="Proteomes" id="UP000013966">
    <property type="component" value="Chromosome 1"/>
</dbReference>
<evidence type="ECO:0000313" key="2">
    <source>
        <dbReference type="Proteomes" id="UP000013966"/>
    </source>
</evidence>
<dbReference type="AlphaFoldDB" id="R4WFA7"/>
<reference evidence="1 2" key="1">
    <citation type="journal article" date="2013" name="Genome Announc.">
        <title>Complete Genome Sequence of Burkholderia sp. Strain RPE64, Bacterial Symbiont of the Bean Bug Riptortus pedestris.</title>
        <authorList>
            <person name="Shibata T.F."/>
            <person name="Maeda T."/>
            <person name="Nikoh N."/>
            <person name="Yamaguchi K."/>
            <person name="Oshima K."/>
            <person name="Hattori M."/>
            <person name="Nishiyama T."/>
            <person name="Hasebe M."/>
            <person name="Fukatsu T."/>
            <person name="Kikuchi Y."/>
            <person name="Shigenobu S."/>
        </authorList>
    </citation>
    <scope>NUCLEOTIDE SEQUENCE [LARGE SCALE GENOMIC DNA]</scope>
</reference>
<gene>
    <name evidence="1" type="ORF">BRPE64_ACDS04990</name>
</gene>
<proteinExistence type="predicted"/>
<dbReference type="KEGG" id="buo:BRPE64_ACDS04990"/>
<sequence>MRAGVGGTRRAQAWKPDSTEDFFYEVASGKPRAPCTLSGTALGRIRVVM</sequence>
<organism evidence="1 2">
    <name type="scientific">Caballeronia insecticola</name>
    <dbReference type="NCBI Taxonomy" id="758793"/>
    <lineage>
        <taxon>Bacteria</taxon>
        <taxon>Pseudomonadati</taxon>
        <taxon>Pseudomonadota</taxon>
        <taxon>Betaproteobacteria</taxon>
        <taxon>Burkholderiales</taxon>
        <taxon>Burkholderiaceae</taxon>
        <taxon>Caballeronia</taxon>
    </lineage>
</organism>
<reference evidence="1 2" key="2">
    <citation type="journal article" date="2018" name="Int. J. Syst. Evol. Microbiol.">
        <title>Burkholderia insecticola sp. nov., a gut symbiotic bacterium of the bean bug Riptortus pedestris.</title>
        <authorList>
            <person name="Takeshita K."/>
            <person name="Tamaki H."/>
            <person name="Ohbayashi T."/>
            <person name="Meng X.-Y."/>
            <person name="Sone T."/>
            <person name="Mitani Y."/>
            <person name="Peeters C."/>
            <person name="Kikuchi Y."/>
            <person name="Vandamme P."/>
        </authorList>
    </citation>
    <scope>NUCLEOTIDE SEQUENCE [LARGE SCALE GENOMIC DNA]</scope>
    <source>
        <strain evidence="1">RPE64</strain>
    </source>
</reference>
<keyword evidence="2" id="KW-1185">Reference proteome</keyword>
<dbReference type="PATRIC" id="fig|758793.3.peg.498"/>
<protein>
    <submittedName>
        <fullName evidence="1">Uncharacterized protein</fullName>
    </submittedName>
</protein>
<accession>R4WFA7</accession>
<dbReference type="HOGENOM" id="CLU_3133197_0_0_4"/>
<dbReference type="EMBL" id="AP013058">
    <property type="protein sequence ID" value="BAN22253.1"/>
    <property type="molecule type" value="Genomic_DNA"/>
</dbReference>